<dbReference type="STRING" id="51642.NSMM_480064"/>
<dbReference type="Proteomes" id="UP000198729">
    <property type="component" value="Unassembled WGS sequence"/>
</dbReference>
<evidence type="ECO:0000313" key="2">
    <source>
        <dbReference type="Proteomes" id="UP000198729"/>
    </source>
</evidence>
<organism evidence="1 2">
    <name type="scientific">Nitrosomonas mobilis</name>
    <dbReference type="NCBI Taxonomy" id="51642"/>
    <lineage>
        <taxon>Bacteria</taxon>
        <taxon>Pseudomonadati</taxon>
        <taxon>Pseudomonadota</taxon>
        <taxon>Betaproteobacteria</taxon>
        <taxon>Nitrosomonadales</taxon>
        <taxon>Nitrosomonadaceae</taxon>
        <taxon>Nitrosomonas</taxon>
    </lineage>
</organism>
<dbReference type="AlphaFoldDB" id="A0A1G5SG24"/>
<sequence length="71" mass="7881">MESSHQTILDHAMQAPFEVWLAISNKARAPRMDYSPPRIARFSATALIDGIEAHQIDGVTVRVTNVATYRG</sequence>
<gene>
    <name evidence="1" type="ORF">NSMM_480064</name>
</gene>
<keyword evidence="2" id="KW-1185">Reference proteome</keyword>
<proteinExistence type="predicted"/>
<name>A0A1G5SG24_9PROT</name>
<dbReference type="EMBL" id="FMWO01000056">
    <property type="protein sequence ID" value="SCZ86062.1"/>
    <property type="molecule type" value="Genomic_DNA"/>
</dbReference>
<evidence type="ECO:0000313" key="1">
    <source>
        <dbReference type="EMBL" id="SCZ86062.1"/>
    </source>
</evidence>
<reference evidence="1 2" key="1">
    <citation type="submission" date="2016-10" db="EMBL/GenBank/DDBJ databases">
        <authorList>
            <person name="de Groot N.N."/>
        </authorList>
    </citation>
    <scope>NUCLEOTIDE SEQUENCE [LARGE SCALE GENOMIC DNA]</scope>
    <source>
        <strain evidence="1">1</strain>
    </source>
</reference>
<protein>
    <submittedName>
        <fullName evidence="1">Uncharacterized protein</fullName>
    </submittedName>
</protein>
<accession>A0A1G5SG24</accession>